<dbReference type="InterPro" id="IPR032854">
    <property type="entry name" value="ALKBH3"/>
</dbReference>
<dbReference type="EMBL" id="CP003940">
    <property type="protein sequence ID" value="AFZ48792.1"/>
    <property type="molecule type" value="Genomic_DNA"/>
</dbReference>
<keyword evidence="2" id="KW-0479">Metal-binding</keyword>
<keyword evidence="4" id="KW-0460">Magnesium</keyword>
<dbReference type="PANTHER" id="PTHR31212:SF4">
    <property type="entry name" value="ALPHA-KETOGLUTARATE-DEPENDENT DIOXYGENASE ALKB HOMOLOG 3"/>
    <property type="match status" value="1"/>
</dbReference>
<dbReference type="Gene3D" id="2.60.120.590">
    <property type="entry name" value="Alpha-ketoglutarate-dependent dioxygenase AlkB-like"/>
    <property type="match status" value="1"/>
</dbReference>
<dbReference type="Proteomes" id="UP000010483">
    <property type="component" value="Chromosome"/>
</dbReference>
<evidence type="ECO:0000256" key="1">
    <source>
        <dbReference type="ARBA" id="ARBA00001954"/>
    </source>
</evidence>
<name>K9YQP8_CYASC</name>
<dbReference type="Pfam" id="PF13532">
    <property type="entry name" value="2OG-FeII_Oxy_2"/>
    <property type="match status" value="1"/>
</dbReference>
<feature type="domain" description="Fe2OG dioxygenase" evidence="9">
    <location>
        <begin position="94"/>
        <end position="193"/>
    </location>
</feature>
<keyword evidence="3" id="KW-0227">DNA damage</keyword>
<dbReference type="GO" id="GO:0032451">
    <property type="term" value="F:demethylase activity"/>
    <property type="evidence" value="ECO:0007669"/>
    <property type="project" value="UniProtKB-ARBA"/>
</dbReference>
<dbReference type="AlphaFoldDB" id="K9YQP8"/>
<dbReference type="SUPFAM" id="SSF51197">
    <property type="entry name" value="Clavaminate synthase-like"/>
    <property type="match status" value="1"/>
</dbReference>
<dbReference type="eggNOG" id="COG3145">
    <property type="taxonomic scope" value="Bacteria"/>
</dbReference>
<dbReference type="PROSITE" id="PS51471">
    <property type="entry name" value="FE2OG_OXY"/>
    <property type="match status" value="1"/>
</dbReference>
<keyword evidence="5 10" id="KW-0223">Dioxygenase</keyword>
<evidence type="ECO:0000256" key="5">
    <source>
        <dbReference type="ARBA" id="ARBA00022964"/>
    </source>
</evidence>
<sequence>MAKIELPHSEIYYYPNFFDPVISNNLFDQLNREIQWRQDYITVFGKTHLQPRLTAWYADEGLTYTYSNITMYPHGWINCLEEIKNQIESFLQVQFNSVLLNYYRHGKDSMGWHSDNEPELGKNPLIASVSLGGERRFMLKTRDKKNPLKSEINLCNGSLLVMGGETQHYWLHQIPKTSKPVEPRINLTFRQIFVGSSTTSKSSRLNP</sequence>
<dbReference type="PANTHER" id="PTHR31212">
    <property type="entry name" value="ALPHA-KETOGLUTARATE-DEPENDENT DIOXYGENASE ALKB HOMOLOG 3"/>
    <property type="match status" value="1"/>
</dbReference>
<keyword evidence="8" id="KW-0234">DNA repair</keyword>
<dbReference type="STRING" id="292563.Cyast_2852"/>
<evidence type="ECO:0000256" key="8">
    <source>
        <dbReference type="ARBA" id="ARBA00023204"/>
    </source>
</evidence>
<dbReference type="KEGG" id="csn:Cyast_2852"/>
<evidence type="ECO:0000313" key="10">
    <source>
        <dbReference type="EMBL" id="AFZ48792.1"/>
    </source>
</evidence>
<evidence type="ECO:0000313" key="11">
    <source>
        <dbReference type="Proteomes" id="UP000010483"/>
    </source>
</evidence>
<evidence type="ECO:0000256" key="7">
    <source>
        <dbReference type="ARBA" id="ARBA00023004"/>
    </source>
</evidence>
<dbReference type="InterPro" id="IPR037151">
    <property type="entry name" value="AlkB-like_sf"/>
</dbReference>
<gene>
    <name evidence="10" type="ordered locus">Cyast_2852</name>
</gene>
<keyword evidence="7" id="KW-0408">Iron</keyword>
<dbReference type="GO" id="GO:0140097">
    <property type="term" value="F:catalytic activity, acting on DNA"/>
    <property type="evidence" value="ECO:0007669"/>
    <property type="project" value="UniProtKB-ARBA"/>
</dbReference>
<dbReference type="FunFam" id="2.60.120.590:FF:000004">
    <property type="entry name" value="DNA oxidative demethylase ALKBH2"/>
    <property type="match status" value="1"/>
</dbReference>
<keyword evidence="6 10" id="KW-0560">Oxidoreductase</keyword>
<proteinExistence type="predicted"/>
<dbReference type="GO" id="GO:0006307">
    <property type="term" value="P:DNA alkylation repair"/>
    <property type="evidence" value="ECO:0007669"/>
    <property type="project" value="InterPro"/>
</dbReference>
<keyword evidence="11" id="KW-1185">Reference proteome</keyword>
<evidence type="ECO:0000256" key="3">
    <source>
        <dbReference type="ARBA" id="ARBA00022763"/>
    </source>
</evidence>
<reference evidence="11" key="1">
    <citation type="journal article" date="2013" name="Proc. Natl. Acad. Sci. U.S.A.">
        <title>Improving the coverage of the cyanobacterial phylum using diversity-driven genome sequencing.</title>
        <authorList>
            <person name="Shih P.M."/>
            <person name="Wu D."/>
            <person name="Latifi A."/>
            <person name="Axen S.D."/>
            <person name="Fewer D.P."/>
            <person name="Talla E."/>
            <person name="Calteau A."/>
            <person name="Cai F."/>
            <person name="Tandeau de Marsac N."/>
            <person name="Rippka R."/>
            <person name="Herdman M."/>
            <person name="Sivonen K."/>
            <person name="Coursin T."/>
            <person name="Laurent T."/>
            <person name="Goodwin L."/>
            <person name="Nolan M."/>
            <person name="Davenport K.W."/>
            <person name="Han C.S."/>
            <person name="Rubin E.M."/>
            <person name="Eisen J.A."/>
            <person name="Woyke T."/>
            <person name="Gugger M."/>
            <person name="Kerfeld C.A."/>
        </authorList>
    </citation>
    <scope>NUCLEOTIDE SEQUENCE [LARGE SCALE GENOMIC DNA]</scope>
    <source>
        <strain evidence="11">ATCC 29140 / PCC 7202</strain>
    </source>
</reference>
<dbReference type="InterPro" id="IPR027450">
    <property type="entry name" value="AlkB-like"/>
</dbReference>
<dbReference type="GO" id="GO:0051213">
    <property type="term" value="F:dioxygenase activity"/>
    <property type="evidence" value="ECO:0007669"/>
    <property type="project" value="UniProtKB-KW"/>
</dbReference>
<dbReference type="BioCyc" id="CSTA292563:G1353-2856-MONOMER"/>
<comment type="cofactor">
    <cofactor evidence="1">
        <name>Fe(2+)</name>
        <dbReference type="ChEBI" id="CHEBI:29033"/>
    </cofactor>
</comment>
<evidence type="ECO:0000256" key="4">
    <source>
        <dbReference type="ARBA" id="ARBA00022842"/>
    </source>
</evidence>
<evidence type="ECO:0000256" key="6">
    <source>
        <dbReference type="ARBA" id="ARBA00023002"/>
    </source>
</evidence>
<dbReference type="GO" id="GO:0016705">
    <property type="term" value="F:oxidoreductase activity, acting on paired donors, with incorporation or reduction of molecular oxygen"/>
    <property type="evidence" value="ECO:0007669"/>
    <property type="project" value="UniProtKB-ARBA"/>
</dbReference>
<evidence type="ECO:0000256" key="2">
    <source>
        <dbReference type="ARBA" id="ARBA00022723"/>
    </source>
</evidence>
<dbReference type="GO" id="GO:0046872">
    <property type="term" value="F:metal ion binding"/>
    <property type="evidence" value="ECO:0007669"/>
    <property type="project" value="UniProtKB-KW"/>
</dbReference>
<dbReference type="InterPro" id="IPR005123">
    <property type="entry name" value="Oxoglu/Fe-dep_dioxygenase_dom"/>
</dbReference>
<organism evidence="10 11">
    <name type="scientific">Cyanobacterium stanieri (strain ATCC 29140 / PCC 7202)</name>
    <dbReference type="NCBI Taxonomy" id="292563"/>
    <lineage>
        <taxon>Bacteria</taxon>
        <taxon>Bacillati</taxon>
        <taxon>Cyanobacteriota</taxon>
        <taxon>Cyanophyceae</taxon>
        <taxon>Oscillatoriophycideae</taxon>
        <taxon>Chroococcales</taxon>
        <taxon>Geminocystaceae</taxon>
        <taxon>Cyanobacterium</taxon>
    </lineage>
</organism>
<dbReference type="GO" id="GO:0016787">
    <property type="term" value="F:hydrolase activity"/>
    <property type="evidence" value="ECO:0007669"/>
    <property type="project" value="UniProtKB-ARBA"/>
</dbReference>
<dbReference type="HOGENOM" id="CLU_048788_5_2_3"/>
<dbReference type="EC" id="1.14.11.-" evidence="10"/>
<protein>
    <submittedName>
        <fullName evidence="10">DNA-N1-methyladenine dioxygenase</fullName>
        <ecNumber evidence="10">1.14.11.-</ecNumber>
    </submittedName>
</protein>
<evidence type="ECO:0000259" key="9">
    <source>
        <dbReference type="PROSITE" id="PS51471"/>
    </source>
</evidence>
<accession>K9YQP8</accession>